<dbReference type="SMART" id="SM00422">
    <property type="entry name" value="HTH_MERR"/>
    <property type="match status" value="1"/>
</dbReference>
<keyword evidence="1" id="KW-0678">Repressor</keyword>
<feature type="domain" description="B12-binding" evidence="6">
    <location>
        <begin position="172"/>
        <end position="282"/>
    </location>
</feature>
<dbReference type="SUPFAM" id="SSF46955">
    <property type="entry name" value="Putative DNA-binding domain"/>
    <property type="match status" value="1"/>
</dbReference>
<dbReference type="InterPro" id="IPR036594">
    <property type="entry name" value="Meth_synthase_dom"/>
</dbReference>
<evidence type="ECO:0000256" key="4">
    <source>
        <dbReference type="ARBA" id="ARBA00023163"/>
    </source>
</evidence>
<dbReference type="PROSITE" id="PS51332">
    <property type="entry name" value="B12_BINDING"/>
    <property type="match status" value="1"/>
</dbReference>
<evidence type="ECO:0000313" key="7">
    <source>
        <dbReference type="EMBL" id="GLH69677.1"/>
    </source>
</evidence>
<dbReference type="Gene3D" id="3.40.50.280">
    <property type="entry name" value="Cobalamin-binding domain"/>
    <property type="match status" value="1"/>
</dbReference>
<feature type="domain" description="HTH merR-type" evidence="5">
    <location>
        <begin position="8"/>
        <end position="77"/>
    </location>
</feature>
<dbReference type="PANTHER" id="PTHR30204:SF69">
    <property type="entry name" value="MERR-FAMILY TRANSCRIPTIONAL REGULATOR"/>
    <property type="match status" value="1"/>
</dbReference>
<dbReference type="RefSeq" id="WP_285723691.1">
    <property type="nucleotide sequence ID" value="NZ_BSDD01000002.1"/>
</dbReference>
<dbReference type="InterPro" id="IPR009061">
    <property type="entry name" value="DNA-bd_dom_put_sf"/>
</dbReference>
<dbReference type="InterPro" id="IPR006158">
    <property type="entry name" value="Cobalamin-bd"/>
</dbReference>
<protein>
    <submittedName>
        <fullName evidence="7">HTH-type transcriptional repressor CarH</fullName>
    </submittedName>
</protein>
<evidence type="ECO:0000259" key="6">
    <source>
        <dbReference type="PROSITE" id="PS51332"/>
    </source>
</evidence>
<dbReference type="PROSITE" id="PS50937">
    <property type="entry name" value="HTH_MERR_2"/>
    <property type="match status" value="1"/>
</dbReference>
<dbReference type="Proteomes" id="UP001165089">
    <property type="component" value="Unassembled WGS sequence"/>
</dbReference>
<keyword evidence="3" id="KW-0238">DNA-binding</keyword>
<dbReference type="CDD" id="cd02065">
    <property type="entry name" value="B12-binding_like"/>
    <property type="match status" value="1"/>
</dbReference>
<keyword evidence="8" id="KW-1185">Reference proteome</keyword>
<reference evidence="7 8" key="1">
    <citation type="journal article" date="2023" name="Antonie Van Leeuwenhoek">
        <title>Mesoterricola silvestris gen. nov., sp. nov., Mesoterricola sediminis sp. nov., Geothrix oryzae sp. nov., Geothrix edaphica sp. nov., Geothrix rubra sp. nov., and Geothrix limicola sp. nov., six novel members of Acidobacteriota isolated from soils.</title>
        <authorList>
            <person name="Itoh H."/>
            <person name="Sugisawa Y."/>
            <person name="Mise K."/>
            <person name="Xu Z."/>
            <person name="Kuniyasu M."/>
            <person name="Ushijima N."/>
            <person name="Kawano K."/>
            <person name="Kobayashi E."/>
            <person name="Shiratori Y."/>
            <person name="Masuda Y."/>
            <person name="Senoo K."/>
        </authorList>
    </citation>
    <scope>NUCLEOTIDE SEQUENCE [LARGE SCALE GENOMIC DNA]</scope>
    <source>
        <strain evidence="7 8">Red803</strain>
    </source>
</reference>
<organism evidence="7 8">
    <name type="scientific">Geothrix rubra</name>
    <dbReference type="NCBI Taxonomy" id="2927977"/>
    <lineage>
        <taxon>Bacteria</taxon>
        <taxon>Pseudomonadati</taxon>
        <taxon>Acidobacteriota</taxon>
        <taxon>Holophagae</taxon>
        <taxon>Holophagales</taxon>
        <taxon>Holophagaceae</taxon>
        <taxon>Geothrix</taxon>
    </lineage>
</organism>
<name>A0ABQ5Q4Z4_9BACT</name>
<comment type="caution">
    <text evidence="7">The sequence shown here is derived from an EMBL/GenBank/DDBJ whole genome shotgun (WGS) entry which is preliminary data.</text>
</comment>
<proteinExistence type="predicted"/>
<dbReference type="PANTHER" id="PTHR30204">
    <property type="entry name" value="REDOX-CYCLING DRUG-SENSING TRANSCRIPTIONAL ACTIVATOR SOXR"/>
    <property type="match status" value="1"/>
</dbReference>
<dbReference type="SUPFAM" id="SSF52242">
    <property type="entry name" value="Cobalamin (vitamin B12)-binding domain"/>
    <property type="match status" value="1"/>
</dbReference>
<dbReference type="Gene3D" id="1.10.1240.10">
    <property type="entry name" value="Methionine synthase domain"/>
    <property type="match status" value="1"/>
</dbReference>
<keyword evidence="4" id="KW-0804">Transcription</keyword>
<dbReference type="EMBL" id="BSDD01000002">
    <property type="protein sequence ID" value="GLH69677.1"/>
    <property type="molecule type" value="Genomic_DNA"/>
</dbReference>
<sequence>MGKVEPDLLSIGDICAGTGLSADVIRVWERRYGFPEPVRLPSGHRRYHRQDLNRLRLMAEAVAQGHRPSAVARASEGELRNLLLREGGATVDPVFQTVVAMDTPALRAHLDEALKRMGWKPFLQELVAPLLDRVGMAWADGSIGVHQEHLLTEVLEDLLRERRLDFRPLPGRGSVLLATLPGERHRLGLLMAALAYAAGGTRVELLGVDLPVASIAHAARTLKVDRVAVSLSIQSSGETTRRLLMDLLERLPPGCRLIVGGQGAARTRRVDGVERMVGLDVI</sequence>
<dbReference type="InterPro" id="IPR036724">
    <property type="entry name" value="Cobalamin-bd_sf"/>
</dbReference>
<gene>
    <name evidence="7" type="primary">carH</name>
    <name evidence="7" type="ORF">GETHPA_12100</name>
</gene>
<dbReference type="Pfam" id="PF02310">
    <property type="entry name" value="B12-binding"/>
    <property type="match status" value="1"/>
</dbReference>
<dbReference type="InterPro" id="IPR047057">
    <property type="entry name" value="MerR_fam"/>
</dbReference>
<dbReference type="InterPro" id="IPR000551">
    <property type="entry name" value="MerR-type_HTH_dom"/>
</dbReference>
<dbReference type="InterPro" id="IPR003759">
    <property type="entry name" value="Cbl-bd_cap"/>
</dbReference>
<evidence type="ECO:0000256" key="2">
    <source>
        <dbReference type="ARBA" id="ARBA00023015"/>
    </source>
</evidence>
<dbReference type="Pfam" id="PF13411">
    <property type="entry name" value="MerR_1"/>
    <property type="match status" value="1"/>
</dbReference>
<accession>A0ABQ5Q4Z4</accession>
<evidence type="ECO:0000256" key="1">
    <source>
        <dbReference type="ARBA" id="ARBA00022491"/>
    </source>
</evidence>
<dbReference type="CDD" id="cd01104">
    <property type="entry name" value="HTH_MlrA-CarA"/>
    <property type="match status" value="1"/>
</dbReference>
<dbReference type="Pfam" id="PF02607">
    <property type="entry name" value="B12-binding_2"/>
    <property type="match status" value="1"/>
</dbReference>
<evidence type="ECO:0000259" key="5">
    <source>
        <dbReference type="PROSITE" id="PS50937"/>
    </source>
</evidence>
<keyword evidence="2" id="KW-0805">Transcription regulation</keyword>
<evidence type="ECO:0000313" key="8">
    <source>
        <dbReference type="Proteomes" id="UP001165089"/>
    </source>
</evidence>
<evidence type="ECO:0000256" key="3">
    <source>
        <dbReference type="ARBA" id="ARBA00023125"/>
    </source>
</evidence>
<dbReference type="Gene3D" id="1.10.1660.10">
    <property type="match status" value="1"/>
</dbReference>